<proteinExistence type="predicted"/>
<keyword evidence="4" id="KW-1185">Reference proteome</keyword>
<comment type="caution">
    <text evidence="2">The sequence shown here is derived from an EMBL/GenBank/DDBJ whole genome shotgun (WGS) entry which is preliminary data.</text>
</comment>
<evidence type="ECO:0000313" key="3">
    <source>
        <dbReference type="EMBL" id="KAI1237278.1"/>
    </source>
</evidence>
<accession>A0A835U290</accession>
<reference evidence="3 4" key="2">
    <citation type="journal article" date="2021" name="J. Hered.">
        <title>Feather Gene Expression Elucidates the Developmental Basis of Plumage Iridescence in African Starlings.</title>
        <authorList>
            <person name="Rubenstein D.R."/>
            <person name="Corvelo A."/>
            <person name="MacManes M.D."/>
            <person name="Maia R."/>
            <person name="Narzisi G."/>
            <person name="Rousaki A."/>
            <person name="Vandenabeele P."/>
            <person name="Shawkey M.D."/>
            <person name="Solomon J."/>
        </authorList>
    </citation>
    <scope>NUCLEOTIDE SEQUENCE [LARGE SCALE GENOMIC DNA]</scope>
    <source>
        <strain evidence="3">SS15</strain>
    </source>
</reference>
<gene>
    <name evidence="3" type="ORF">IHE44_0014539</name>
    <name evidence="2" type="ORF">IHE44_001571</name>
</gene>
<dbReference type="Proteomes" id="UP000618051">
    <property type="component" value="Unassembled WGS sequence"/>
</dbReference>
<evidence type="ECO:0000256" key="1">
    <source>
        <dbReference type="SAM" id="MobiDB-lite"/>
    </source>
</evidence>
<reference evidence="3" key="3">
    <citation type="submission" date="2022-01" db="EMBL/GenBank/DDBJ databases">
        <authorList>
            <person name="Rubenstein D.R."/>
        </authorList>
    </citation>
    <scope>NUCLEOTIDE SEQUENCE</scope>
    <source>
        <strain evidence="3">SS15</strain>
        <tissue evidence="3">Liver</tissue>
    </source>
</reference>
<sequence length="30" mass="3137">MQLPGEEPAGDRREPGAAQPLCPARVPPPV</sequence>
<dbReference type="AlphaFoldDB" id="A0A835U290"/>
<dbReference type="EMBL" id="JADDUC010000013">
    <property type="protein sequence ID" value="KAG0128623.1"/>
    <property type="molecule type" value="Genomic_DNA"/>
</dbReference>
<organism evidence="2">
    <name type="scientific">Lamprotornis superbus</name>
    <dbReference type="NCBI Taxonomy" id="245042"/>
    <lineage>
        <taxon>Eukaryota</taxon>
        <taxon>Metazoa</taxon>
        <taxon>Chordata</taxon>
        <taxon>Craniata</taxon>
        <taxon>Vertebrata</taxon>
        <taxon>Euteleostomi</taxon>
        <taxon>Archelosauria</taxon>
        <taxon>Archosauria</taxon>
        <taxon>Dinosauria</taxon>
        <taxon>Saurischia</taxon>
        <taxon>Theropoda</taxon>
        <taxon>Coelurosauria</taxon>
        <taxon>Aves</taxon>
        <taxon>Neognathae</taxon>
        <taxon>Neoaves</taxon>
        <taxon>Telluraves</taxon>
        <taxon>Australaves</taxon>
        <taxon>Passeriformes</taxon>
        <taxon>Sturnidae</taxon>
        <taxon>Lamprotornis</taxon>
    </lineage>
</organism>
<feature type="region of interest" description="Disordered" evidence="1">
    <location>
        <begin position="1"/>
        <end position="30"/>
    </location>
</feature>
<protein>
    <submittedName>
        <fullName evidence="2">Uncharacterized protein</fullName>
    </submittedName>
</protein>
<evidence type="ECO:0000313" key="4">
    <source>
        <dbReference type="Proteomes" id="UP000618051"/>
    </source>
</evidence>
<dbReference type="EMBL" id="JADDUC020000008">
    <property type="protein sequence ID" value="KAI1237278.1"/>
    <property type="molecule type" value="Genomic_DNA"/>
</dbReference>
<name>A0A835U290_9PASS</name>
<reference evidence="2" key="1">
    <citation type="submission" date="2020-10" db="EMBL/GenBank/DDBJ databases">
        <title>Feather gene expression reveals the developmental basis of iridescence in African starlings.</title>
        <authorList>
            <person name="Rubenstein D.R."/>
        </authorList>
    </citation>
    <scope>NUCLEOTIDE SEQUENCE</scope>
    <source>
        <strain evidence="2">SS15</strain>
        <tissue evidence="2">Liver</tissue>
    </source>
</reference>
<evidence type="ECO:0000313" key="2">
    <source>
        <dbReference type="EMBL" id="KAG0128623.1"/>
    </source>
</evidence>